<evidence type="ECO:0000313" key="1">
    <source>
        <dbReference type="EMBL" id="KMS96942.1"/>
    </source>
</evidence>
<dbReference type="Gramene" id="KMS96942">
    <property type="protein sequence ID" value="KMS96942"/>
    <property type="gene ID" value="BVRB_7g180240"/>
</dbReference>
<sequence>MDHLFLFPLEIRNRWAFDRTYFTYGIQHHFSYFSSLASYSRFSIVPFLNVSDV</sequence>
<keyword evidence="2" id="KW-1185">Reference proteome</keyword>
<reference evidence="1 2" key="1">
    <citation type="journal article" date="2014" name="Nature">
        <title>The genome of the recently domesticated crop plant sugar beet (Beta vulgaris).</title>
        <authorList>
            <person name="Dohm J.C."/>
            <person name="Minoche A.E."/>
            <person name="Holtgrawe D."/>
            <person name="Capella-Gutierrez S."/>
            <person name="Zakrzewski F."/>
            <person name="Tafer H."/>
            <person name="Rupp O."/>
            <person name="Sorensen T.R."/>
            <person name="Stracke R."/>
            <person name="Reinhardt R."/>
            <person name="Goesmann A."/>
            <person name="Kraft T."/>
            <person name="Schulz B."/>
            <person name="Stadler P.F."/>
            <person name="Schmidt T."/>
            <person name="Gabaldon T."/>
            <person name="Lehrach H."/>
            <person name="Weisshaar B."/>
            <person name="Himmelbauer H."/>
        </authorList>
    </citation>
    <scope>NUCLEOTIDE SEQUENCE [LARGE SCALE GENOMIC DNA]</scope>
    <source>
        <tissue evidence="1">Taproot</tissue>
    </source>
</reference>
<dbReference type="EMBL" id="KQ090349">
    <property type="protein sequence ID" value="KMS96942.1"/>
    <property type="molecule type" value="Genomic_DNA"/>
</dbReference>
<name>A0A0J8BAI1_BETVV</name>
<evidence type="ECO:0000313" key="2">
    <source>
        <dbReference type="Proteomes" id="UP000035740"/>
    </source>
</evidence>
<organism evidence="1 2">
    <name type="scientific">Beta vulgaris subsp. vulgaris</name>
    <name type="common">Beet</name>
    <dbReference type="NCBI Taxonomy" id="3555"/>
    <lineage>
        <taxon>Eukaryota</taxon>
        <taxon>Viridiplantae</taxon>
        <taxon>Streptophyta</taxon>
        <taxon>Embryophyta</taxon>
        <taxon>Tracheophyta</taxon>
        <taxon>Spermatophyta</taxon>
        <taxon>Magnoliopsida</taxon>
        <taxon>eudicotyledons</taxon>
        <taxon>Gunneridae</taxon>
        <taxon>Pentapetalae</taxon>
        <taxon>Caryophyllales</taxon>
        <taxon>Chenopodiaceae</taxon>
        <taxon>Betoideae</taxon>
        <taxon>Beta</taxon>
    </lineage>
</organism>
<accession>A0A0J8BAI1</accession>
<gene>
    <name evidence="1" type="ORF">BVRB_7g180240</name>
</gene>
<dbReference type="Proteomes" id="UP000035740">
    <property type="component" value="Unassembled WGS sequence"/>
</dbReference>
<proteinExistence type="predicted"/>
<protein>
    <submittedName>
        <fullName evidence="1">Uncharacterized protein</fullName>
    </submittedName>
</protein>
<dbReference type="AlphaFoldDB" id="A0A0J8BAI1"/>